<sequence length="80" mass="8762">WLVRSKLLASLPVGRLPESSSLLRLLGSLPQPLVESRNLIVTALELLPFVKFESTRRALNYSSASCLSNALSVKLPKTSK</sequence>
<accession>A0A2R6PZN1</accession>
<keyword evidence="2" id="KW-1185">Reference proteome</keyword>
<dbReference type="EMBL" id="NKQK01000021">
    <property type="protein sequence ID" value="PSR99615.1"/>
    <property type="molecule type" value="Genomic_DNA"/>
</dbReference>
<organism evidence="1 2">
    <name type="scientific">Actinidia chinensis var. chinensis</name>
    <name type="common">Chinese soft-hair kiwi</name>
    <dbReference type="NCBI Taxonomy" id="1590841"/>
    <lineage>
        <taxon>Eukaryota</taxon>
        <taxon>Viridiplantae</taxon>
        <taxon>Streptophyta</taxon>
        <taxon>Embryophyta</taxon>
        <taxon>Tracheophyta</taxon>
        <taxon>Spermatophyta</taxon>
        <taxon>Magnoliopsida</taxon>
        <taxon>eudicotyledons</taxon>
        <taxon>Gunneridae</taxon>
        <taxon>Pentapetalae</taxon>
        <taxon>asterids</taxon>
        <taxon>Ericales</taxon>
        <taxon>Actinidiaceae</taxon>
        <taxon>Actinidia</taxon>
    </lineage>
</organism>
<reference evidence="1 2" key="1">
    <citation type="submission" date="2017-07" db="EMBL/GenBank/DDBJ databases">
        <title>An improved, manually edited Actinidia chinensis var. chinensis (kiwifruit) genome highlights the challenges associated with draft genomes and gene prediction in plants.</title>
        <authorList>
            <person name="Pilkington S."/>
            <person name="Crowhurst R."/>
            <person name="Hilario E."/>
            <person name="Nardozza S."/>
            <person name="Fraser L."/>
            <person name="Peng Y."/>
            <person name="Gunaseelan K."/>
            <person name="Simpson R."/>
            <person name="Tahir J."/>
            <person name="Deroles S."/>
            <person name="Templeton K."/>
            <person name="Luo Z."/>
            <person name="Davy M."/>
            <person name="Cheng C."/>
            <person name="Mcneilage M."/>
            <person name="Scaglione D."/>
            <person name="Liu Y."/>
            <person name="Zhang Q."/>
            <person name="Datson P."/>
            <person name="De Silva N."/>
            <person name="Gardiner S."/>
            <person name="Bassett H."/>
            <person name="Chagne D."/>
            <person name="Mccallum J."/>
            <person name="Dzierzon H."/>
            <person name="Deng C."/>
            <person name="Wang Y.-Y."/>
            <person name="Barron N."/>
            <person name="Manako K."/>
            <person name="Bowen J."/>
            <person name="Foster T."/>
            <person name="Erridge Z."/>
            <person name="Tiffin H."/>
            <person name="Waite C."/>
            <person name="Davies K."/>
            <person name="Grierson E."/>
            <person name="Laing W."/>
            <person name="Kirk R."/>
            <person name="Chen X."/>
            <person name="Wood M."/>
            <person name="Montefiori M."/>
            <person name="Brummell D."/>
            <person name="Schwinn K."/>
            <person name="Catanach A."/>
            <person name="Fullerton C."/>
            <person name="Li D."/>
            <person name="Meiyalaghan S."/>
            <person name="Nieuwenhuizen N."/>
            <person name="Read N."/>
            <person name="Prakash R."/>
            <person name="Hunter D."/>
            <person name="Zhang H."/>
            <person name="Mckenzie M."/>
            <person name="Knabel M."/>
            <person name="Harris A."/>
            <person name="Allan A."/>
            <person name="Chen A."/>
            <person name="Janssen B."/>
            <person name="Plunkett B."/>
            <person name="Dwamena C."/>
            <person name="Voogd C."/>
            <person name="Leif D."/>
            <person name="Lafferty D."/>
            <person name="Souleyre E."/>
            <person name="Varkonyi-Gasic E."/>
            <person name="Gambi F."/>
            <person name="Hanley J."/>
            <person name="Yao J.-L."/>
            <person name="Cheung J."/>
            <person name="David K."/>
            <person name="Warren B."/>
            <person name="Marsh K."/>
            <person name="Snowden K."/>
            <person name="Lin-Wang K."/>
            <person name="Brian L."/>
            <person name="Martinez-Sanchez M."/>
            <person name="Wang M."/>
            <person name="Ileperuma N."/>
            <person name="Macnee N."/>
            <person name="Campin R."/>
            <person name="Mcatee P."/>
            <person name="Drummond R."/>
            <person name="Espley R."/>
            <person name="Ireland H."/>
            <person name="Wu R."/>
            <person name="Atkinson R."/>
            <person name="Karunairetnam S."/>
            <person name="Bulley S."/>
            <person name="Chunkath S."/>
            <person name="Hanley Z."/>
            <person name="Storey R."/>
            <person name="Thrimawithana A."/>
            <person name="Thomson S."/>
            <person name="David C."/>
            <person name="Testolin R."/>
        </authorList>
    </citation>
    <scope>NUCLEOTIDE SEQUENCE [LARGE SCALE GENOMIC DNA]</scope>
    <source>
        <strain evidence="2">cv. Red5</strain>
        <tissue evidence="1">Young leaf</tissue>
    </source>
</reference>
<evidence type="ECO:0000313" key="2">
    <source>
        <dbReference type="Proteomes" id="UP000241394"/>
    </source>
</evidence>
<dbReference type="AlphaFoldDB" id="A0A2R6PZN1"/>
<name>A0A2R6PZN1_ACTCC</name>
<gene>
    <name evidence="1" type="ORF">CEY00_Acc23588</name>
</gene>
<feature type="non-terminal residue" evidence="1">
    <location>
        <position position="80"/>
    </location>
</feature>
<proteinExistence type="predicted"/>
<protein>
    <submittedName>
        <fullName evidence="1">Histone H3.3 like</fullName>
    </submittedName>
</protein>
<dbReference type="Proteomes" id="UP000241394">
    <property type="component" value="Chromosome LG21"/>
</dbReference>
<dbReference type="InParanoid" id="A0A2R6PZN1"/>
<feature type="non-terminal residue" evidence="1">
    <location>
        <position position="1"/>
    </location>
</feature>
<evidence type="ECO:0000313" key="1">
    <source>
        <dbReference type="EMBL" id="PSR99615.1"/>
    </source>
</evidence>
<comment type="caution">
    <text evidence="1">The sequence shown here is derived from an EMBL/GenBank/DDBJ whole genome shotgun (WGS) entry which is preliminary data.</text>
</comment>
<dbReference type="Gramene" id="PSR99615">
    <property type="protein sequence ID" value="PSR99615"/>
    <property type="gene ID" value="CEY00_Acc23588"/>
</dbReference>
<reference evidence="2" key="2">
    <citation type="journal article" date="2018" name="BMC Genomics">
        <title>A manually annotated Actinidia chinensis var. chinensis (kiwifruit) genome highlights the challenges associated with draft genomes and gene prediction in plants.</title>
        <authorList>
            <person name="Pilkington S.M."/>
            <person name="Crowhurst R."/>
            <person name="Hilario E."/>
            <person name="Nardozza S."/>
            <person name="Fraser L."/>
            <person name="Peng Y."/>
            <person name="Gunaseelan K."/>
            <person name="Simpson R."/>
            <person name="Tahir J."/>
            <person name="Deroles S.C."/>
            <person name="Templeton K."/>
            <person name="Luo Z."/>
            <person name="Davy M."/>
            <person name="Cheng C."/>
            <person name="McNeilage M."/>
            <person name="Scaglione D."/>
            <person name="Liu Y."/>
            <person name="Zhang Q."/>
            <person name="Datson P."/>
            <person name="De Silva N."/>
            <person name="Gardiner S.E."/>
            <person name="Bassett H."/>
            <person name="Chagne D."/>
            <person name="McCallum J."/>
            <person name="Dzierzon H."/>
            <person name="Deng C."/>
            <person name="Wang Y.Y."/>
            <person name="Barron L."/>
            <person name="Manako K."/>
            <person name="Bowen J."/>
            <person name="Foster T.M."/>
            <person name="Erridge Z.A."/>
            <person name="Tiffin H."/>
            <person name="Waite C.N."/>
            <person name="Davies K.M."/>
            <person name="Grierson E.P."/>
            <person name="Laing W.A."/>
            <person name="Kirk R."/>
            <person name="Chen X."/>
            <person name="Wood M."/>
            <person name="Montefiori M."/>
            <person name="Brummell D.A."/>
            <person name="Schwinn K.E."/>
            <person name="Catanach A."/>
            <person name="Fullerton C."/>
            <person name="Li D."/>
            <person name="Meiyalaghan S."/>
            <person name="Nieuwenhuizen N."/>
            <person name="Read N."/>
            <person name="Prakash R."/>
            <person name="Hunter D."/>
            <person name="Zhang H."/>
            <person name="McKenzie M."/>
            <person name="Knabel M."/>
            <person name="Harris A."/>
            <person name="Allan A.C."/>
            <person name="Gleave A."/>
            <person name="Chen A."/>
            <person name="Janssen B.J."/>
            <person name="Plunkett B."/>
            <person name="Ampomah-Dwamena C."/>
            <person name="Voogd C."/>
            <person name="Leif D."/>
            <person name="Lafferty D."/>
            <person name="Souleyre E.J.F."/>
            <person name="Varkonyi-Gasic E."/>
            <person name="Gambi F."/>
            <person name="Hanley J."/>
            <person name="Yao J.L."/>
            <person name="Cheung J."/>
            <person name="David K.M."/>
            <person name="Warren B."/>
            <person name="Marsh K."/>
            <person name="Snowden K.C."/>
            <person name="Lin-Wang K."/>
            <person name="Brian L."/>
            <person name="Martinez-Sanchez M."/>
            <person name="Wang M."/>
            <person name="Ileperuma N."/>
            <person name="Macnee N."/>
            <person name="Campin R."/>
            <person name="McAtee P."/>
            <person name="Drummond R.S.M."/>
            <person name="Espley R.V."/>
            <person name="Ireland H.S."/>
            <person name="Wu R."/>
            <person name="Atkinson R.G."/>
            <person name="Karunairetnam S."/>
            <person name="Bulley S."/>
            <person name="Chunkath S."/>
            <person name="Hanley Z."/>
            <person name="Storey R."/>
            <person name="Thrimawithana A.H."/>
            <person name="Thomson S."/>
            <person name="David C."/>
            <person name="Testolin R."/>
            <person name="Huang H."/>
            <person name="Hellens R.P."/>
            <person name="Schaffer R.J."/>
        </authorList>
    </citation>
    <scope>NUCLEOTIDE SEQUENCE [LARGE SCALE GENOMIC DNA]</scope>
    <source>
        <strain evidence="2">cv. Red5</strain>
    </source>
</reference>